<protein>
    <submittedName>
        <fullName evidence="3">Uncharacterized protein</fullName>
    </submittedName>
</protein>
<sequence>NNNPQAIPNQNHYPQPTTNNNNPQKQQQQQQQQQHPSNNPHRIARHKYAMADVGNICRCICGERPQANTTILVSSARGCKDCNTALCLEHFPRCGFAEKHGGAVTVHCIDRSALAPRLAIGSLIVIVAVLVFAALTKDCYDHV</sequence>
<evidence type="ECO:0000256" key="1">
    <source>
        <dbReference type="SAM" id="MobiDB-lite"/>
    </source>
</evidence>
<keyword evidence="2" id="KW-0472">Membrane</keyword>
<evidence type="ECO:0000313" key="3">
    <source>
        <dbReference type="EMBL" id="CAE8712624.1"/>
    </source>
</evidence>
<keyword evidence="2" id="KW-1133">Transmembrane helix</keyword>
<dbReference type="AlphaFoldDB" id="A0A813KXA9"/>
<keyword evidence="2" id="KW-0812">Transmembrane</keyword>
<proteinExistence type="predicted"/>
<feature type="transmembrane region" description="Helical" evidence="2">
    <location>
        <begin position="118"/>
        <end position="136"/>
    </location>
</feature>
<evidence type="ECO:0000256" key="2">
    <source>
        <dbReference type="SAM" id="Phobius"/>
    </source>
</evidence>
<name>A0A813KXA9_POLGL</name>
<accession>A0A813KXA9</accession>
<organism evidence="3 4">
    <name type="scientific">Polarella glacialis</name>
    <name type="common">Dinoflagellate</name>
    <dbReference type="NCBI Taxonomy" id="89957"/>
    <lineage>
        <taxon>Eukaryota</taxon>
        <taxon>Sar</taxon>
        <taxon>Alveolata</taxon>
        <taxon>Dinophyceae</taxon>
        <taxon>Suessiales</taxon>
        <taxon>Suessiaceae</taxon>
        <taxon>Polarella</taxon>
    </lineage>
</organism>
<evidence type="ECO:0000313" key="4">
    <source>
        <dbReference type="Proteomes" id="UP000626109"/>
    </source>
</evidence>
<feature type="compositionally biased region" description="Low complexity" evidence="1">
    <location>
        <begin position="8"/>
        <end position="40"/>
    </location>
</feature>
<gene>
    <name evidence="3" type="ORF">PGLA2088_LOCUS37116</name>
</gene>
<comment type="caution">
    <text evidence="3">The sequence shown here is derived from an EMBL/GenBank/DDBJ whole genome shotgun (WGS) entry which is preliminary data.</text>
</comment>
<dbReference type="EMBL" id="CAJNNW010032364">
    <property type="protein sequence ID" value="CAE8712624.1"/>
    <property type="molecule type" value="Genomic_DNA"/>
</dbReference>
<dbReference type="Proteomes" id="UP000626109">
    <property type="component" value="Unassembled WGS sequence"/>
</dbReference>
<feature type="region of interest" description="Disordered" evidence="1">
    <location>
        <begin position="1"/>
        <end position="40"/>
    </location>
</feature>
<feature type="non-terminal residue" evidence="3">
    <location>
        <position position="1"/>
    </location>
</feature>
<reference evidence="3" key="1">
    <citation type="submission" date="2021-02" db="EMBL/GenBank/DDBJ databases">
        <authorList>
            <person name="Dougan E. K."/>
            <person name="Rhodes N."/>
            <person name="Thang M."/>
            <person name="Chan C."/>
        </authorList>
    </citation>
    <scope>NUCLEOTIDE SEQUENCE</scope>
</reference>